<name>A0A7W7Y6P2_9BACT</name>
<reference evidence="4 5" key="1">
    <citation type="submission" date="2020-08" db="EMBL/GenBank/DDBJ databases">
        <title>Genomic Encyclopedia of Type Strains, Phase IV (KMG-IV): sequencing the most valuable type-strain genomes for metagenomic binning, comparative biology and taxonomic classification.</title>
        <authorList>
            <person name="Goeker M."/>
        </authorList>
    </citation>
    <scope>NUCLEOTIDE SEQUENCE [LARGE SCALE GENOMIC DNA]</scope>
    <source>
        <strain evidence="4 5">DSM 12252</strain>
    </source>
</reference>
<organism evidence="4 5">
    <name type="scientific">Prosthecobacter vanneervenii</name>
    <dbReference type="NCBI Taxonomy" id="48466"/>
    <lineage>
        <taxon>Bacteria</taxon>
        <taxon>Pseudomonadati</taxon>
        <taxon>Verrucomicrobiota</taxon>
        <taxon>Verrucomicrobiia</taxon>
        <taxon>Verrucomicrobiales</taxon>
        <taxon>Verrucomicrobiaceae</taxon>
        <taxon>Prosthecobacter</taxon>
    </lineage>
</organism>
<dbReference type="EMBL" id="JACHIG010000001">
    <property type="protein sequence ID" value="MBB5030566.1"/>
    <property type="molecule type" value="Genomic_DNA"/>
</dbReference>
<dbReference type="InterPro" id="IPR038492">
    <property type="entry name" value="GBBH-like_N_sf"/>
</dbReference>
<keyword evidence="5" id="KW-1185">Reference proteome</keyword>
<proteinExistence type="predicted"/>
<sequence length="96" mass="10693">MTPTRLELIGTEVAIIWSDGTEQYLSMEKLRAASPSAENTGERDLLGRKIGGTDQKSYPGVTVKDWRVVGGYAIQFDFSDGHNTGLYTYDYLRALE</sequence>
<dbReference type="Proteomes" id="UP000590740">
    <property type="component" value="Unassembled WGS sequence"/>
</dbReference>
<feature type="domain" description="Gamma-butyrobetaine hydroxylase-like N-terminal" evidence="3">
    <location>
        <begin position="10"/>
        <end position="93"/>
    </location>
</feature>
<evidence type="ECO:0000259" key="3">
    <source>
        <dbReference type="Pfam" id="PF06155"/>
    </source>
</evidence>
<evidence type="ECO:0000313" key="4">
    <source>
        <dbReference type="EMBL" id="MBB5030566.1"/>
    </source>
</evidence>
<dbReference type="AlphaFoldDB" id="A0A7W7Y6P2"/>
<evidence type="ECO:0000313" key="5">
    <source>
        <dbReference type="Proteomes" id="UP000590740"/>
    </source>
</evidence>
<gene>
    <name evidence="4" type="ORF">HNQ65_000120</name>
</gene>
<evidence type="ECO:0000256" key="2">
    <source>
        <dbReference type="ARBA" id="ARBA00023004"/>
    </source>
</evidence>
<keyword evidence="1" id="KW-0479">Metal-binding</keyword>
<keyword evidence="2" id="KW-0408">Iron</keyword>
<comment type="caution">
    <text evidence="4">The sequence shown here is derived from an EMBL/GenBank/DDBJ whole genome shotgun (WGS) entry which is preliminary data.</text>
</comment>
<dbReference type="InterPro" id="IPR010376">
    <property type="entry name" value="GBBH-like_N"/>
</dbReference>
<dbReference type="Pfam" id="PF06155">
    <property type="entry name" value="GBBH-like_N"/>
    <property type="match status" value="1"/>
</dbReference>
<dbReference type="Gene3D" id="3.30.2020.30">
    <property type="match status" value="1"/>
</dbReference>
<accession>A0A7W7Y6P2</accession>
<dbReference type="GO" id="GO:0046872">
    <property type="term" value="F:metal ion binding"/>
    <property type="evidence" value="ECO:0007669"/>
    <property type="project" value="UniProtKB-KW"/>
</dbReference>
<dbReference type="RefSeq" id="WP_184337342.1">
    <property type="nucleotide sequence ID" value="NZ_JACHIG010000001.1"/>
</dbReference>
<evidence type="ECO:0000256" key="1">
    <source>
        <dbReference type="ARBA" id="ARBA00022723"/>
    </source>
</evidence>
<dbReference type="PANTHER" id="PTHR35303">
    <property type="entry name" value="OS02G0197800 PROTEIN"/>
    <property type="match status" value="1"/>
</dbReference>
<protein>
    <submittedName>
        <fullName evidence="4">DUF971 family protein</fullName>
    </submittedName>
</protein>